<dbReference type="GO" id="GO:0006302">
    <property type="term" value="P:double-strand break repair"/>
    <property type="evidence" value="ECO:0007669"/>
    <property type="project" value="InterPro"/>
</dbReference>
<feature type="compositionally biased region" description="Polar residues" evidence="11">
    <location>
        <begin position="447"/>
        <end position="478"/>
    </location>
</feature>
<evidence type="ECO:0000256" key="5">
    <source>
        <dbReference type="ARBA" id="ARBA00022763"/>
    </source>
</evidence>
<accession>A0A9D3NF16</accession>
<dbReference type="PROSITE" id="PS50330">
    <property type="entry name" value="UIM"/>
    <property type="match status" value="1"/>
</dbReference>
<proteinExistence type="inferred from homology"/>
<feature type="region of interest" description="Disordered" evidence="11">
    <location>
        <begin position="1"/>
        <end position="49"/>
    </location>
</feature>
<keyword evidence="6" id="KW-0156">Chromatin regulator</keyword>
<feature type="region of interest" description="Disordered" evidence="11">
    <location>
        <begin position="546"/>
        <end position="746"/>
    </location>
</feature>
<feature type="region of interest" description="Disordered" evidence="11">
    <location>
        <begin position="779"/>
        <end position="807"/>
    </location>
</feature>
<dbReference type="GO" id="GO:0070530">
    <property type="term" value="F:K63-linked polyubiquitin modification-dependent protein binding"/>
    <property type="evidence" value="ECO:0007669"/>
    <property type="project" value="InterPro"/>
</dbReference>
<evidence type="ECO:0000256" key="3">
    <source>
        <dbReference type="ARBA" id="ARBA00021660"/>
    </source>
</evidence>
<gene>
    <name evidence="13" type="ORF">KOW79_015649</name>
</gene>
<feature type="compositionally biased region" description="Acidic residues" evidence="11">
    <location>
        <begin position="149"/>
        <end position="161"/>
    </location>
</feature>
<organism evidence="13 14">
    <name type="scientific">Hemibagrus wyckioides</name>
    <dbReference type="NCBI Taxonomy" id="337641"/>
    <lineage>
        <taxon>Eukaryota</taxon>
        <taxon>Metazoa</taxon>
        <taxon>Chordata</taxon>
        <taxon>Craniata</taxon>
        <taxon>Vertebrata</taxon>
        <taxon>Euteleostomi</taxon>
        <taxon>Actinopterygii</taxon>
        <taxon>Neopterygii</taxon>
        <taxon>Teleostei</taxon>
        <taxon>Ostariophysi</taxon>
        <taxon>Siluriformes</taxon>
        <taxon>Bagridae</taxon>
        <taxon>Hemibagrus</taxon>
    </lineage>
</organism>
<comment type="caution">
    <text evidence="13">The sequence shown here is derived from an EMBL/GenBank/DDBJ whole genome shotgun (WGS) entry which is preliminary data.</text>
</comment>
<feature type="compositionally biased region" description="Acidic residues" evidence="11">
    <location>
        <begin position="409"/>
        <end position="423"/>
    </location>
</feature>
<feature type="domain" description="RAP80 N-terminal" evidence="12">
    <location>
        <begin position="64"/>
        <end position="116"/>
    </location>
</feature>
<dbReference type="Pfam" id="PF18282">
    <property type="entry name" value="RAP80_UIM"/>
    <property type="match status" value="1"/>
</dbReference>
<evidence type="ECO:0000256" key="1">
    <source>
        <dbReference type="ARBA" id="ARBA00004123"/>
    </source>
</evidence>
<feature type="region of interest" description="Disordered" evidence="11">
    <location>
        <begin position="256"/>
        <end position="391"/>
    </location>
</feature>
<evidence type="ECO:0000313" key="14">
    <source>
        <dbReference type="Proteomes" id="UP000824219"/>
    </source>
</evidence>
<keyword evidence="4" id="KW-0677">Repeat</keyword>
<feature type="compositionally biased region" description="Basic and acidic residues" evidence="11">
    <location>
        <begin position="585"/>
        <end position="601"/>
    </location>
</feature>
<feature type="region of interest" description="Disordered" evidence="11">
    <location>
        <begin position="409"/>
        <end position="491"/>
    </location>
</feature>
<feature type="compositionally biased region" description="Basic and acidic residues" evidence="11">
    <location>
        <begin position="294"/>
        <end position="307"/>
    </location>
</feature>
<dbReference type="Proteomes" id="UP000824219">
    <property type="component" value="Linkage Group LG18"/>
</dbReference>
<keyword evidence="14" id="KW-1185">Reference proteome</keyword>
<dbReference type="InterPro" id="IPR003903">
    <property type="entry name" value="UIM_dom"/>
</dbReference>
<feature type="compositionally biased region" description="Basic residues" evidence="11">
    <location>
        <begin position="556"/>
        <end position="565"/>
    </location>
</feature>
<feature type="region of interest" description="Disordered" evidence="11">
    <location>
        <begin position="79"/>
        <end position="236"/>
    </location>
</feature>
<dbReference type="CDD" id="cd20912">
    <property type="entry name" value="AIR_RAP80-like"/>
    <property type="match status" value="1"/>
</dbReference>
<keyword evidence="7" id="KW-0234">DNA repair</keyword>
<evidence type="ECO:0000256" key="6">
    <source>
        <dbReference type="ARBA" id="ARBA00022853"/>
    </source>
</evidence>
<name>A0A9D3NF16_9TELE</name>
<feature type="compositionally biased region" description="Basic residues" evidence="11">
    <location>
        <begin position="1"/>
        <end position="19"/>
    </location>
</feature>
<dbReference type="OrthoDB" id="7536094at2759"/>
<evidence type="ECO:0000256" key="11">
    <source>
        <dbReference type="SAM" id="MobiDB-lite"/>
    </source>
</evidence>
<evidence type="ECO:0000256" key="7">
    <source>
        <dbReference type="ARBA" id="ARBA00023204"/>
    </source>
</evidence>
<evidence type="ECO:0000256" key="10">
    <source>
        <dbReference type="ARBA" id="ARBA00031558"/>
    </source>
</evidence>
<keyword evidence="8" id="KW-0539">Nucleus</keyword>
<feature type="compositionally biased region" description="Acidic residues" evidence="11">
    <location>
        <begin position="569"/>
        <end position="584"/>
    </location>
</feature>
<feature type="compositionally biased region" description="Polar residues" evidence="11">
    <location>
        <begin position="882"/>
        <end position="893"/>
    </location>
</feature>
<comment type="similarity">
    <text evidence="2">Belongs to the RAP80 family.</text>
</comment>
<feature type="compositionally biased region" description="Polar residues" evidence="11">
    <location>
        <begin position="372"/>
        <end position="383"/>
    </location>
</feature>
<dbReference type="SMART" id="SM00726">
    <property type="entry name" value="UIM"/>
    <property type="match status" value="2"/>
</dbReference>
<evidence type="ECO:0000256" key="9">
    <source>
        <dbReference type="ARBA" id="ARBA00029973"/>
    </source>
</evidence>
<dbReference type="GO" id="GO:0006325">
    <property type="term" value="P:chromatin organization"/>
    <property type="evidence" value="ECO:0007669"/>
    <property type="project" value="UniProtKB-KW"/>
</dbReference>
<dbReference type="PANTHER" id="PTHR15932">
    <property type="entry name" value="UBIQUITIN INTERACTION MOTIF-CONTAINING PROTEIN 1"/>
    <property type="match status" value="1"/>
</dbReference>
<feature type="compositionally biased region" description="Acidic residues" evidence="11">
    <location>
        <begin position="38"/>
        <end position="47"/>
    </location>
</feature>
<evidence type="ECO:0000256" key="2">
    <source>
        <dbReference type="ARBA" id="ARBA00006465"/>
    </source>
</evidence>
<comment type="subcellular location">
    <subcellularLocation>
        <location evidence="1">Nucleus</location>
    </subcellularLocation>
</comment>
<dbReference type="InterPro" id="IPR040714">
    <property type="entry name" value="RAP80_UIM"/>
</dbReference>
<dbReference type="PANTHER" id="PTHR15932:SF2">
    <property type="entry name" value="BRCA1-A COMPLEX SUBUNIT RAP80"/>
    <property type="match status" value="1"/>
</dbReference>
<feature type="compositionally biased region" description="Basic and acidic residues" evidence="11">
    <location>
        <begin position="354"/>
        <end position="371"/>
    </location>
</feature>
<reference evidence="13 14" key="1">
    <citation type="submission" date="2021-06" db="EMBL/GenBank/DDBJ databases">
        <title>Chromosome-level genome assembly of the red-tail catfish (Hemibagrus wyckioides).</title>
        <authorList>
            <person name="Shao F."/>
        </authorList>
    </citation>
    <scope>NUCLEOTIDE SEQUENCE [LARGE SCALE GENOMIC DNA]</scope>
    <source>
        <strain evidence="13">EC202008001</strain>
        <tissue evidence="13">Blood</tissue>
    </source>
</reference>
<dbReference type="AlphaFoldDB" id="A0A9D3NF16"/>
<dbReference type="GO" id="GO:0045739">
    <property type="term" value="P:positive regulation of DNA repair"/>
    <property type="evidence" value="ECO:0007669"/>
    <property type="project" value="TreeGrafter"/>
</dbReference>
<evidence type="ECO:0000256" key="4">
    <source>
        <dbReference type="ARBA" id="ARBA00022737"/>
    </source>
</evidence>
<feature type="compositionally biased region" description="Acidic residues" evidence="11">
    <location>
        <begin position="715"/>
        <end position="728"/>
    </location>
</feature>
<feature type="region of interest" description="Disordered" evidence="11">
    <location>
        <begin position="861"/>
        <end position="893"/>
    </location>
</feature>
<sequence>MPRRKRTTGQNERRKKVRRRDNNNEEEDEDNTLVISDSESDEEEEDCAMAMTTRTARRIEREKKAHVQDMTEEEMLDLALRLSKQEANSATQREQVDDDNMRKAIAESLQVSCSKSPERSSKRTRSVAKPHQDRDTVSAHVRCKLSFPNEDEKDGVNDDEDPKAQSALKGPEEDGPLPPMPDLSQRSLSQPSPPSPTLPSVPSAASQECRSSHLAKQEFNAHCPEGASSQSDSPLKKSPIFLRHCSVRLNQNLLSASRSSRNSPHTTNSSLSLTSPDKSQNSPPPPKSPVFPKTDLKSCTKSTRDCTSHSSYTDSVRKPEDTFQESSSHKCRDSPRRLSRSRKAQTSSQASVSEDDKQEAGKVQQTKEETSRGTGLSTVSDTAPNMDASSPADACRLDEYVSHMILLLSDDDDDDNNDDDEENDKIIPPSPVFPQDRASCTGKPKLSPTQRCFSSPTATQDHTKSSSQAQSEQPNVSKKSADSRLAPAAEGKDVSVVSYYWGVPFCPKGQSPDDYTQVILTQLEVYEKSLKEAQRQLLHKADWGLPVFPCPVERPHSRRLKRHRAPQLLDDEEEEEEEEDEGRDEDGKEKKKKVAQKEREASQSCSEEAAEDGQHETYVVVSSPEPQEERGQKSPLLLKQKEPTNTAKPSSCRKPISQDLSEDTQIQSEPDDPGEEAQNGSFDVENAVCPETQMTEDNTPELMVTSPSQLQPDIDVMEVDEVTDPPPEAEERMEQERPGEEQSWRESVPSQVECPMCTRFFPLCKIEVHAAYCNGTVEEQEQEQQDNISGSARRKGSRKPAMEDNVRFEKSEQREKCFLCTKFFTSKEYNHHVEQCLQQKTLGPKQGNGLLSALNRTETLHLDDSGAGPSNTSNKNKRLVDTSVTPGDSSDSQASAIYISSSPIKSFTPISEIKDCLINFQQQYSDRTSQRLGRKRKFKR</sequence>
<evidence type="ECO:0000259" key="12">
    <source>
        <dbReference type="Pfam" id="PF18282"/>
    </source>
</evidence>
<dbReference type="GO" id="GO:0070531">
    <property type="term" value="C:BRCA1-A complex"/>
    <property type="evidence" value="ECO:0007669"/>
    <property type="project" value="InterPro"/>
</dbReference>
<dbReference type="InterPro" id="IPR038868">
    <property type="entry name" value="RAP80"/>
</dbReference>
<dbReference type="EMBL" id="JAHKSW010000018">
    <property type="protein sequence ID" value="KAG7321234.1"/>
    <property type="molecule type" value="Genomic_DNA"/>
</dbReference>
<evidence type="ECO:0000256" key="8">
    <source>
        <dbReference type="ARBA" id="ARBA00023242"/>
    </source>
</evidence>
<feature type="compositionally biased region" description="Polar residues" evidence="11">
    <location>
        <begin position="264"/>
        <end position="274"/>
    </location>
</feature>
<feature type="compositionally biased region" description="Basic and acidic residues" evidence="11">
    <location>
        <begin position="729"/>
        <end position="744"/>
    </location>
</feature>
<feature type="compositionally biased region" description="Basic and acidic residues" evidence="11">
    <location>
        <begin position="315"/>
        <end position="336"/>
    </location>
</feature>
<protein>
    <recommendedName>
        <fullName evidence="3">BRCA1-A complex subunit RAP80</fullName>
    </recommendedName>
    <alternativeName>
        <fullName evidence="10">Receptor-associated protein 80</fullName>
    </alternativeName>
    <alternativeName>
        <fullName evidence="9">Ubiquitin interaction motif-containing protein 1</fullName>
    </alternativeName>
</protein>
<evidence type="ECO:0000313" key="13">
    <source>
        <dbReference type="EMBL" id="KAG7321234.1"/>
    </source>
</evidence>
<dbReference type="Gene3D" id="6.10.250.1800">
    <property type="match status" value="1"/>
</dbReference>
<dbReference type="GO" id="GO:0042393">
    <property type="term" value="F:histone binding"/>
    <property type="evidence" value="ECO:0007669"/>
    <property type="project" value="TreeGrafter"/>
</dbReference>
<keyword evidence="5" id="KW-0227">DNA damage</keyword>